<gene>
    <name evidence="2" type="ORF">EX30DRAFT_378748</name>
</gene>
<sequence length="165" mass="17971">MGLDDDGRGLFETDIDPALKRGPKIATTNAAGHEPADPENSTGEHPEALRLPPDFQHREPSTKQFQGESELQEDPTARTNSLPDGQDRDQANDPTGEPESPDTTETEGLRRKGDFCTITELIASDEGGSGLDLLDQAFTRLYANVYQLPVHQPVGEECVSDDGQR</sequence>
<dbReference type="AlphaFoldDB" id="A0A4S2MH17"/>
<accession>A0A4S2MH17</accession>
<dbReference type="EMBL" id="ML220233">
    <property type="protein sequence ID" value="TGZ76140.1"/>
    <property type="molecule type" value="Genomic_DNA"/>
</dbReference>
<reference evidence="2 3" key="1">
    <citation type="submission" date="2019-04" db="EMBL/GenBank/DDBJ databases">
        <title>Comparative genomics and transcriptomics to analyze fruiting body development in filamentous ascomycetes.</title>
        <authorList>
            <consortium name="DOE Joint Genome Institute"/>
            <person name="Lutkenhaus R."/>
            <person name="Traeger S."/>
            <person name="Breuer J."/>
            <person name="Kuo A."/>
            <person name="Lipzen A."/>
            <person name="Pangilinan J."/>
            <person name="Dilworth D."/>
            <person name="Sandor L."/>
            <person name="Poggeler S."/>
            <person name="Barry K."/>
            <person name="Grigoriev I.V."/>
            <person name="Nowrousian M."/>
        </authorList>
    </citation>
    <scope>NUCLEOTIDE SEQUENCE [LARGE SCALE GENOMIC DNA]</scope>
    <source>
        <strain evidence="2 3">CBS 389.68</strain>
    </source>
</reference>
<dbReference type="InParanoid" id="A0A4S2MH17"/>
<name>A0A4S2MH17_9PEZI</name>
<keyword evidence="3" id="KW-1185">Reference proteome</keyword>
<protein>
    <submittedName>
        <fullName evidence="2">Uncharacterized protein</fullName>
    </submittedName>
</protein>
<dbReference type="Proteomes" id="UP000298138">
    <property type="component" value="Unassembled WGS sequence"/>
</dbReference>
<feature type="compositionally biased region" description="Basic and acidic residues" evidence="1">
    <location>
        <begin position="1"/>
        <end position="11"/>
    </location>
</feature>
<organism evidence="2 3">
    <name type="scientific">Ascodesmis nigricans</name>
    <dbReference type="NCBI Taxonomy" id="341454"/>
    <lineage>
        <taxon>Eukaryota</taxon>
        <taxon>Fungi</taxon>
        <taxon>Dikarya</taxon>
        <taxon>Ascomycota</taxon>
        <taxon>Pezizomycotina</taxon>
        <taxon>Pezizomycetes</taxon>
        <taxon>Pezizales</taxon>
        <taxon>Ascodesmidaceae</taxon>
        <taxon>Ascodesmis</taxon>
    </lineage>
</organism>
<evidence type="ECO:0000313" key="3">
    <source>
        <dbReference type="Proteomes" id="UP000298138"/>
    </source>
</evidence>
<evidence type="ECO:0000256" key="1">
    <source>
        <dbReference type="SAM" id="MobiDB-lite"/>
    </source>
</evidence>
<evidence type="ECO:0000313" key="2">
    <source>
        <dbReference type="EMBL" id="TGZ76140.1"/>
    </source>
</evidence>
<proteinExistence type="predicted"/>
<feature type="region of interest" description="Disordered" evidence="1">
    <location>
        <begin position="1"/>
        <end position="114"/>
    </location>
</feature>